<reference evidence="1" key="1">
    <citation type="journal article" date="2021" name="Proc. Natl. Acad. Sci. U.S.A.">
        <title>A Catalog of Tens of Thousands of Viruses from Human Metagenomes Reveals Hidden Associations with Chronic Diseases.</title>
        <authorList>
            <person name="Tisza M.J."/>
            <person name="Buck C.B."/>
        </authorList>
    </citation>
    <scope>NUCLEOTIDE SEQUENCE</scope>
    <source>
        <strain evidence="1">CtRon5</strain>
    </source>
</reference>
<proteinExistence type="predicted"/>
<evidence type="ECO:0000313" key="1">
    <source>
        <dbReference type="EMBL" id="DAF87891.1"/>
    </source>
</evidence>
<sequence>MNMVLHFNVTGESRKAMVKAIEKEIGGKAKYLGVPSCAYEIGNYTVGRNGELEFGDFDDIDETAPIIEACVAATGVTPEGWGEQPTAEETAEDLPTEGETVELTVSIPKDKVDIEKLDSLLEAKGDLIQKALGAKNLEYEEGAYEVRFPWFDEVASDEATAYTRFISALCEMTIKQKRITAKPKENENEKYAFRCFLLRLGFIGDEYKADRKILLSKLDGSSAFKSGAKKGGEQ</sequence>
<dbReference type="EMBL" id="BK015971">
    <property type="protein sequence ID" value="DAF87891.1"/>
    <property type="molecule type" value="Genomic_DNA"/>
</dbReference>
<name>A0A8S5U0C3_9CAUD</name>
<protein>
    <submittedName>
        <fullName evidence="1">Putative amidoligase enzyme</fullName>
    </submittedName>
</protein>
<organism evidence="1">
    <name type="scientific">Siphoviridae sp. ctRon5</name>
    <dbReference type="NCBI Taxonomy" id="2825505"/>
    <lineage>
        <taxon>Viruses</taxon>
        <taxon>Duplodnaviria</taxon>
        <taxon>Heunggongvirae</taxon>
        <taxon>Uroviricota</taxon>
        <taxon>Caudoviricetes</taxon>
    </lineage>
</organism>
<accession>A0A8S5U0C3</accession>